<organism evidence="1">
    <name type="scientific">Klebsiella pneumoniae</name>
    <dbReference type="NCBI Taxonomy" id="573"/>
    <lineage>
        <taxon>Bacteria</taxon>
        <taxon>Pseudomonadati</taxon>
        <taxon>Pseudomonadota</taxon>
        <taxon>Gammaproteobacteria</taxon>
        <taxon>Enterobacterales</taxon>
        <taxon>Enterobacteriaceae</taxon>
        <taxon>Klebsiella/Raoultella group</taxon>
        <taxon>Klebsiella</taxon>
        <taxon>Klebsiella pneumoniae complex</taxon>
    </lineage>
</organism>
<gene>
    <name evidence="1" type="ORF">JL500_00250</name>
</gene>
<evidence type="ECO:0000313" key="1">
    <source>
        <dbReference type="EMBL" id="QRC58514.1"/>
    </source>
</evidence>
<sequence>MSSAQGFIPSRKSRYHFEKRILPALLYYSADRVTACFPGSRLLAMENPFLTASVGVKKHECPVLSFLSGNVFKNGHVGFNPLICLATTPVKINQRKLADKGFCRNCLTTVRLTLNARTQAESIS</sequence>
<dbReference type="AlphaFoldDB" id="A0A7U2D3T3"/>
<accession>A0A7U2D3T3</accession>
<protein>
    <submittedName>
        <fullName evidence="1">Uncharacterized protein</fullName>
    </submittedName>
</protein>
<proteinExistence type="predicted"/>
<dbReference type="EMBL" id="CP068922">
    <property type="protein sequence ID" value="QRC58514.1"/>
    <property type="molecule type" value="Genomic_DNA"/>
</dbReference>
<keyword evidence="1" id="KW-0614">Plasmid</keyword>
<name>A0A7U2D3T3_KLEPN</name>
<reference evidence="1" key="1">
    <citation type="submission" date="2021-01" db="EMBL/GenBank/DDBJ databases">
        <title>blaOXA-48-like genome architecture among carbapenemase-producing Escherichia coli and Klebsiella pneumoniae in the Netherlands.</title>
        <authorList>
            <person name="Hendrickx A.P.A."/>
            <person name="Landman F."/>
            <person name="de Haan A."/>
            <person name="Witteveen S."/>
            <person name="van Santen-Verheuvel M."/>
            <person name="Schouls L.M."/>
        </authorList>
    </citation>
    <scope>NUCLEOTIDE SEQUENCE</scope>
    <source>
        <strain evidence="1">RIVM_C019019</strain>
        <plasmid evidence="1">pRIVM_C019019_4</plasmid>
    </source>
</reference>
<geneLocation type="plasmid" evidence="1">
    <name>pRIVM_C019019_4</name>
</geneLocation>